<accession>A0A0E9UEM5</accession>
<evidence type="ECO:0000313" key="1">
    <source>
        <dbReference type="EMBL" id="JAH64289.1"/>
    </source>
</evidence>
<proteinExistence type="predicted"/>
<reference evidence="1" key="1">
    <citation type="submission" date="2014-11" db="EMBL/GenBank/DDBJ databases">
        <authorList>
            <person name="Amaro Gonzalez C."/>
        </authorList>
    </citation>
    <scope>NUCLEOTIDE SEQUENCE</scope>
</reference>
<dbReference type="EMBL" id="GBXM01044288">
    <property type="protein sequence ID" value="JAH64289.1"/>
    <property type="molecule type" value="Transcribed_RNA"/>
</dbReference>
<dbReference type="AlphaFoldDB" id="A0A0E9UEM5"/>
<sequence>MCLQETGISMPSKSLEVNAEPYSLKRRKTKARKARFQKINMKHSHLCISIAFGKGKGGMI</sequence>
<reference evidence="1" key="2">
    <citation type="journal article" date="2015" name="Fish Shellfish Immunol.">
        <title>Early steps in the European eel (Anguilla anguilla)-Vibrio vulnificus interaction in the gills: Role of the RtxA13 toxin.</title>
        <authorList>
            <person name="Callol A."/>
            <person name="Pajuelo D."/>
            <person name="Ebbesson L."/>
            <person name="Teles M."/>
            <person name="MacKenzie S."/>
            <person name="Amaro C."/>
        </authorList>
    </citation>
    <scope>NUCLEOTIDE SEQUENCE</scope>
</reference>
<protein>
    <submittedName>
        <fullName evidence="1">Uncharacterized protein</fullName>
    </submittedName>
</protein>
<name>A0A0E9UEM5_ANGAN</name>
<organism evidence="1">
    <name type="scientific">Anguilla anguilla</name>
    <name type="common">European freshwater eel</name>
    <name type="synonym">Muraena anguilla</name>
    <dbReference type="NCBI Taxonomy" id="7936"/>
    <lineage>
        <taxon>Eukaryota</taxon>
        <taxon>Metazoa</taxon>
        <taxon>Chordata</taxon>
        <taxon>Craniata</taxon>
        <taxon>Vertebrata</taxon>
        <taxon>Euteleostomi</taxon>
        <taxon>Actinopterygii</taxon>
        <taxon>Neopterygii</taxon>
        <taxon>Teleostei</taxon>
        <taxon>Anguilliformes</taxon>
        <taxon>Anguillidae</taxon>
        <taxon>Anguilla</taxon>
    </lineage>
</organism>